<feature type="domain" description="Histidine kinase" evidence="13">
    <location>
        <begin position="289"/>
        <end position="522"/>
    </location>
</feature>
<evidence type="ECO:0000313" key="17">
    <source>
        <dbReference type="Proteomes" id="UP000216101"/>
    </source>
</evidence>
<keyword evidence="9" id="KW-0067">ATP-binding</keyword>
<name>A0A266Q8H6_9GAMM</name>
<evidence type="ECO:0000256" key="9">
    <source>
        <dbReference type="ARBA" id="ARBA00022840"/>
    </source>
</evidence>
<dbReference type="GO" id="GO:0000155">
    <property type="term" value="F:phosphorelay sensor kinase activity"/>
    <property type="evidence" value="ECO:0007669"/>
    <property type="project" value="InterPro"/>
</dbReference>
<dbReference type="PROSITE" id="PS50894">
    <property type="entry name" value="HPT"/>
    <property type="match status" value="1"/>
</dbReference>
<dbReference type="InterPro" id="IPR008207">
    <property type="entry name" value="Sig_transdc_His_kin_Hpt_dom"/>
</dbReference>
<dbReference type="FunFam" id="2.30.30.40:FF:000048">
    <property type="entry name" value="Chemotaxis protein CheA, putative"/>
    <property type="match status" value="1"/>
</dbReference>
<dbReference type="InterPro" id="IPR036061">
    <property type="entry name" value="CheW-like_dom_sf"/>
</dbReference>
<dbReference type="SUPFAM" id="SSF55874">
    <property type="entry name" value="ATPase domain of HSP90 chaperone/DNA topoisomerase II/histidine kinase"/>
    <property type="match status" value="1"/>
</dbReference>
<comment type="caution">
    <text evidence="16">The sequence shown here is derived from an EMBL/GenBank/DDBJ whole genome shotgun (WGS) entry which is preliminary data.</text>
</comment>
<evidence type="ECO:0000256" key="10">
    <source>
        <dbReference type="ARBA" id="ARBA00023012"/>
    </source>
</evidence>
<comment type="catalytic activity">
    <reaction evidence="1">
        <text>ATP + protein L-histidine = ADP + protein N-phospho-L-histidine.</text>
        <dbReference type="EC" id="2.7.13.3"/>
    </reaction>
</comment>
<dbReference type="SMART" id="SM00260">
    <property type="entry name" value="CheW"/>
    <property type="match status" value="1"/>
</dbReference>
<proteinExistence type="predicted"/>
<dbReference type="SUPFAM" id="SSF50341">
    <property type="entry name" value="CheW-like"/>
    <property type="match status" value="1"/>
</dbReference>
<evidence type="ECO:0000256" key="3">
    <source>
        <dbReference type="ARBA" id="ARBA00021495"/>
    </source>
</evidence>
<evidence type="ECO:0000259" key="15">
    <source>
        <dbReference type="PROSITE" id="PS50894"/>
    </source>
</evidence>
<keyword evidence="17" id="KW-1185">Reference proteome</keyword>
<evidence type="ECO:0000256" key="1">
    <source>
        <dbReference type="ARBA" id="ARBA00000085"/>
    </source>
</evidence>
<dbReference type="SMART" id="SM00073">
    <property type="entry name" value="HPT"/>
    <property type="match status" value="1"/>
</dbReference>
<organism evidence="16 17">
    <name type="scientific">Cellvibrio mixtus</name>
    <dbReference type="NCBI Taxonomy" id="39650"/>
    <lineage>
        <taxon>Bacteria</taxon>
        <taxon>Pseudomonadati</taxon>
        <taxon>Pseudomonadota</taxon>
        <taxon>Gammaproteobacteria</taxon>
        <taxon>Cellvibrionales</taxon>
        <taxon>Cellvibrionaceae</taxon>
        <taxon>Cellvibrio</taxon>
    </lineage>
</organism>
<dbReference type="GO" id="GO:0005737">
    <property type="term" value="C:cytoplasm"/>
    <property type="evidence" value="ECO:0007669"/>
    <property type="project" value="InterPro"/>
</dbReference>
<dbReference type="GO" id="GO:0005524">
    <property type="term" value="F:ATP binding"/>
    <property type="evidence" value="ECO:0007669"/>
    <property type="project" value="UniProtKB-KW"/>
</dbReference>
<feature type="domain" description="HPt" evidence="15">
    <location>
        <begin position="1"/>
        <end position="105"/>
    </location>
</feature>
<dbReference type="Pfam" id="PF01584">
    <property type="entry name" value="CheW"/>
    <property type="match status" value="1"/>
</dbReference>
<keyword evidence="4" id="KW-0145">Chemotaxis</keyword>
<evidence type="ECO:0000256" key="6">
    <source>
        <dbReference type="ARBA" id="ARBA00022679"/>
    </source>
</evidence>
<evidence type="ECO:0000256" key="5">
    <source>
        <dbReference type="ARBA" id="ARBA00022553"/>
    </source>
</evidence>
<dbReference type="Gene3D" id="1.10.287.560">
    <property type="entry name" value="Histidine kinase CheA-like, homodimeric domain"/>
    <property type="match status" value="1"/>
</dbReference>
<dbReference type="PROSITE" id="PS50109">
    <property type="entry name" value="HIS_KIN"/>
    <property type="match status" value="1"/>
</dbReference>
<dbReference type="SMART" id="SM00387">
    <property type="entry name" value="HATPase_c"/>
    <property type="match status" value="1"/>
</dbReference>
<sequence>MSIDMKQFHTVFFEESQEHLDEMEQLLLDLDLSAPDAEMLNSIFRAAHSIKGGSGIFGFDALTSATHIMEGLLDKIRKGNLAITAEMIDLFLAAVDQLKEILRAYRHGEAIDWAGVHQLTEKLEIITAGITKDSPKATASDHNTYGFFSDPPVAPEPEAYGFFDDPAPATDDGYGFFDEPVGSEAVVNTNKDDVYGFVDSLLSPAVDDSFGFFEPLSPVLSDSENSASVSPIPVPAPPSISTSNTVSVSNTAAPVVELHSTTKQKTPDTSVVESSSIRVDVAKVDQLINLVGEIVITQSMMNLLGQGLEGAIAEKFQAVASELERNTREIQEAVMSIRMLPVSFVFNRFPRVVRDLSGKLGKNIELIIEGGDTELDKGLTEKLVDPLTHLVRNSIDHGIESAEVRRERGKDPVGKVTLRAAQQGGNIVISISDDGGGLNRERILAKALENNIAISENPKDEEVWQLIFAPGFSTAAAVTDISGRGVGMDVVKRNVQSLGGRIHIESHAGQGSTFTIHLPLTLAIVDGMCVSVGDQTFIIPLVHIVESMQPAQQDIKTLAGDDELLHVRNEYWPILHLYKIMQLEPVYREVPRGIVVLVETAKHRFALFVDALVGQQQVVIKSLEQHYKRVDGVAGATILGDGSVALILDVESLALSVHQSATLAAVI</sequence>
<dbReference type="EMBL" id="NHNI01000001">
    <property type="protein sequence ID" value="OZY86193.1"/>
    <property type="molecule type" value="Genomic_DNA"/>
</dbReference>
<dbReference type="PANTHER" id="PTHR43395:SF10">
    <property type="entry name" value="CHEMOTAXIS PROTEIN CHEA"/>
    <property type="match status" value="1"/>
</dbReference>
<keyword evidence="8" id="KW-0418">Kinase</keyword>
<evidence type="ECO:0000256" key="4">
    <source>
        <dbReference type="ARBA" id="ARBA00022500"/>
    </source>
</evidence>
<dbReference type="InterPro" id="IPR004105">
    <property type="entry name" value="CheA-like_dim"/>
</dbReference>
<accession>A0A266Q8H6</accession>
<comment type="function">
    <text evidence="11">Involved in the transmission of sensory signals from the chemoreceptors to the flagellar motors. CheA is autophosphorylated; it can transfer its phosphate group to either CheB or CheY.</text>
</comment>
<evidence type="ECO:0000256" key="8">
    <source>
        <dbReference type="ARBA" id="ARBA00022777"/>
    </source>
</evidence>
<keyword evidence="7" id="KW-0547">Nucleotide-binding</keyword>
<dbReference type="CDD" id="cd00731">
    <property type="entry name" value="CheA_reg"/>
    <property type="match status" value="1"/>
</dbReference>
<dbReference type="GO" id="GO:0006935">
    <property type="term" value="P:chemotaxis"/>
    <property type="evidence" value="ECO:0007669"/>
    <property type="project" value="UniProtKB-KW"/>
</dbReference>
<dbReference type="Gene3D" id="3.30.565.10">
    <property type="entry name" value="Histidine kinase-like ATPase, C-terminal domain"/>
    <property type="match status" value="1"/>
</dbReference>
<dbReference type="AlphaFoldDB" id="A0A266Q8H6"/>
<dbReference type="InterPro" id="IPR036641">
    <property type="entry name" value="HPT_dom_sf"/>
</dbReference>
<dbReference type="Pfam" id="PF01627">
    <property type="entry name" value="Hpt"/>
    <property type="match status" value="1"/>
</dbReference>
<evidence type="ECO:0000256" key="12">
    <source>
        <dbReference type="PROSITE-ProRule" id="PRU00110"/>
    </source>
</evidence>
<dbReference type="CDD" id="cd00088">
    <property type="entry name" value="HPT"/>
    <property type="match status" value="1"/>
</dbReference>
<dbReference type="InterPro" id="IPR051315">
    <property type="entry name" value="Bact_Chemotaxis_CheA"/>
</dbReference>
<feature type="modified residue" description="Phosphohistidine" evidence="12">
    <location>
        <position position="48"/>
    </location>
</feature>
<keyword evidence="10" id="KW-0902">Two-component regulatory system</keyword>
<dbReference type="InterPro" id="IPR037006">
    <property type="entry name" value="CheA-like_homodim_sf"/>
</dbReference>
<reference evidence="17" key="1">
    <citation type="submission" date="2017-05" db="EMBL/GenBank/DDBJ databases">
        <authorList>
            <person name="Barney B.M."/>
        </authorList>
    </citation>
    <scope>NUCLEOTIDE SEQUENCE [LARGE SCALE GENOMIC DNA]</scope>
    <source>
        <strain evidence="17">PSBB022</strain>
    </source>
</reference>
<dbReference type="EC" id="2.7.13.3" evidence="2"/>
<protein>
    <recommendedName>
        <fullName evidence="3">Chemotaxis protein CheA</fullName>
        <ecNumber evidence="2">2.7.13.3</ecNumber>
    </recommendedName>
</protein>
<dbReference type="PANTHER" id="PTHR43395">
    <property type="entry name" value="SENSOR HISTIDINE KINASE CHEA"/>
    <property type="match status" value="1"/>
</dbReference>
<keyword evidence="6" id="KW-0808">Transferase</keyword>
<dbReference type="InterPro" id="IPR002545">
    <property type="entry name" value="CheW-lke_dom"/>
</dbReference>
<dbReference type="CDD" id="cd16916">
    <property type="entry name" value="HATPase_CheA-like"/>
    <property type="match status" value="1"/>
</dbReference>
<feature type="domain" description="CheW-like" evidence="14">
    <location>
        <begin position="524"/>
        <end position="659"/>
    </location>
</feature>
<dbReference type="InterPro" id="IPR005467">
    <property type="entry name" value="His_kinase_dom"/>
</dbReference>
<keyword evidence="5 12" id="KW-0597">Phosphoprotein</keyword>
<dbReference type="InterPro" id="IPR036890">
    <property type="entry name" value="HATPase_C_sf"/>
</dbReference>
<dbReference type="InterPro" id="IPR036097">
    <property type="entry name" value="HisK_dim/P_sf"/>
</dbReference>
<dbReference type="SUPFAM" id="SSF47384">
    <property type="entry name" value="Homodimeric domain of signal transducing histidine kinase"/>
    <property type="match status" value="1"/>
</dbReference>
<dbReference type="InterPro" id="IPR004358">
    <property type="entry name" value="Sig_transdc_His_kin-like_C"/>
</dbReference>
<evidence type="ECO:0000313" key="16">
    <source>
        <dbReference type="EMBL" id="OZY86193.1"/>
    </source>
</evidence>
<dbReference type="Pfam" id="PF02895">
    <property type="entry name" value="H-kinase_dim"/>
    <property type="match status" value="1"/>
</dbReference>
<dbReference type="Pfam" id="PF02518">
    <property type="entry name" value="HATPase_c"/>
    <property type="match status" value="1"/>
</dbReference>
<dbReference type="SMART" id="SM01231">
    <property type="entry name" value="H-kinase_dim"/>
    <property type="match status" value="1"/>
</dbReference>
<dbReference type="FunFam" id="3.30.565.10:FF:000016">
    <property type="entry name" value="Chemotaxis protein CheA, putative"/>
    <property type="match status" value="1"/>
</dbReference>
<dbReference type="RefSeq" id="WP_094983925.1">
    <property type="nucleotide sequence ID" value="NZ_NHNI01000001.1"/>
</dbReference>
<dbReference type="Gene3D" id="2.30.30.40">
    <property type="entry name" value="SH3 Domains"/>
    <property type="match status" value="1"/>
</dbReference>
<gene>
    <name evidence="16" type="ORF">CBP51_03950</name>
</gene>
<evidence type="ECO:0000259" key="13">
    <source>
        <dbReference type="PROSITE" id="PS50109"/>
    </source>
</evidence>
<dbReference type="InterPro" id="IPR003594">
    <property type="entry name" value="HATPase_dom"/>
</dbReference>
<evidence type="ECO:0000256" key="7">
    <source>
        <dbReference type="ARBA" id="ARBA00022741"/>
    </source>
</evidence>
<evidence type="ECO:0000256" key="11">
    <source>
        <dbReference type="ARBA" id="ARBA00035100"/>
    </source>
</evidence>
<dbReference type="PROSITE" id="PS50851">
    <property type="entry name" value="CHEW"/>
    <property type="match status" value="1"/>
</dbReference>
<dbReference type="PRINTS" id="PR00344">
    <property type="entry name" value="BCTRLSENSOR"/>
</dbReference>
<evidence type="ECO:0000259" key="14">
    <source>
        <dbReference type="PROSITE" id="PS50851"/>
    </source>
</evidence>
<dbReference type="SUPFAM" id="SSF47226">
    <property type="entry name" value="Histidine-containing phosphotransfer domain, HPT domain"/>
    <property type="match status" value="1"/>
</dbReference>
<evidence type="ECO:0000256" key="2">
    <source>
        <dbReference type="ARBA" id="ARBA00012438"/>
    </source>
</evidence>
<dbReference type="Proteomes" id="UP000216101">
    <property type="component" value="Unassembled WGS sequence"/>
</dbReference>
<dbReference type="Gene3D" id="1.20.120.160">
    <property type="entry name" value="HPT domain"/>
    <property type="match status" value="1"/>
</dbReference>